<organism evidence="4 5">
    <name type="scientific">Arthrobacter methylotrophus</name>
    <dbReference type="NCBI Taxonomy" id="121291"/>
    <lineage>
        <taxon>Bacteria</taxon>
        <taxon>Bacillati</taxon>
        <taxon>Actinomycetota</taxon>
        <taxon>Actinomycetes</taxon>
        <taxon>Micrococcales</taxon>
        <taxon>Micrococcaceae</taxon>
        <taxon>Arthrobacter</taxon>
    </lineage>
</organism>
<dbReference type="InterPro" id="IPR050261">
    <property type="entry name" value="FrsA_esterase"/>
</dbReference>
<keyword evidence="4" id="KW-0808">Transferase</keyword>
<comment type="caution">
    <text evidence="4">The sequence shown here is derived from an EMBL/GenBank/DDBJ whole genome shotgun (WGS) entry which is preliminary data.</text>
</comment>
<reference evidence="4 5" key="1">
    <citation type="submission" date="2024-09" db="EMBL/GenBank/DDBJ databases">
        <authorList>
            <person name="Sun Q."/>
            <person name="Mori K."/>
        </authorList>
    </citation>
    <scope>NUCLEOTIDE SEQUENCE [LARGE SCALE GENOMIC DNA]</scope>
    <source>
        <strain evidence="4 5">JCM 13519</strain>
    </source>
</reference>
<dbReference type="Gene3D" id="3.40.50.2020">
    <property type="match status" value="1"/>
</dbReference>
<evidence type="ECO:0000259" key="3">
    <source>
        <dbReference type="Pfam" id="PF01738"/>
    </source>
</evidence>
<evidence type="ECO:0000256" key="1">
    <source>
        <dbReference type="ARBA" id="ARBA00008645"/>
    </source>
</evidence>
<dbReference type="InterPro" id="IPR002925">
    <property type="entry name" value="Dienelactn_hydro"/>
</dbReference>
<dbReference type="InterPro" id="IPR000836">
    <property type="entry name" value="PRTase_dom"/>
</dbReference>
<protein>
    <submittedName>
        <fullName evidence="4">Phosphoribosyltransferase</fullName>
    </submittedName>
</protein>
<dbReference type="InterPro" id="IPR029058">
    <property type="entry name" value="AB_hydrolase_fold"/>
</dbReference>
<dbReference type="GO" id="GO:0016757">
    <property type="term" value="F:glycosyltransferase activity"/>
    <property type="evidence" value="ECO:0007669"/>
    <property type="project" value="UniProtKB-KW"/>
</dbReference>
<dbReference type="Gene3D" id="3.40.50.1820">
    <property type="entry name" value="alpha/beta hydrolase"/>
    <property type="match status" value="1"/>
</dbReference>
<dbReference type="RefSeq" id="WP_345054907.1">
    <property type="nucleotide sequence ID" value="NZ_BAABED010000001.1"/>
</dbReference>
<dbReference type="Pfam" id="PF01738">
    <property type="entry name" value="DLH"/>
    <property type="match status" value="1"/>
</dbReference>
<dbReference type="Proteomes" id="UP001589536">
    <property type="component" value="Unassembled WGS sequence"/>
</dbReference>
<dbReference type="SUPFAM" id="SSF53271">
    <property type="entry name" value="PRTase-like"/>
    <property type="match status" value="1"/>
</dbReference>
<dbReference type="Gene3D" id="3.30.1310.20">
    <property type="entry name" value="PRTase-like"/>
    <property type="match status" value="1"/>
</dbReference>
<evidence type="ECO:0000313" key="4">
    <source>
        <dbReference type="EMBL" id="MFB9713150.1"/>
    </source>
</evidence>
<evidence type="ECO:0000259" key="2">
    <source>
        <dbReference type="Pfam" id="PF00156"/>
    </source>
</evidence>
<dbReference type="Pfam" id="PF00156">
    <property type="entry name" value="Pribosyltran"/>
    <property type="match status" value="1"/>
</dbReference>
<proteinExistence type="inferred from homology"/>
<feature type="domain" description="Phosphoribosyltransferase" evidence="2">
    <location>
        <begin position="21"/>
        <end position="174"/>
    </location>
</feature>
<comment type="similarity">
    <text evidence="1">Belongs to the AB hydrolase superfamily.</text>
</comment>
<name>A0ABV5ULM0_9MICC</name>
<keyword evidence="5" id="KW-1185">Reference proteome</keyword>
<evidence type="ECO:0000313" key="5">
    <source>
        <dbReference type="Proteomes" id="UP001589536"/>
    </source>
</evidence>
<accession>A0ABV5ULM0</accession>
<keyword evidence="4" id="KW-0328">Glycosyltransferase</keyword>
<feature type="domain" description="Dienelactone hydrolase" evidence="3">
    <location>
        <begin position="304"/>
        <end position="414"/>
    </location>
</feature>
<dbReference type="EMBL" id="JBHMBH010000008">
    <property type="protein sequence ID" value="MFB9713150.1"/>
    <property type="molecule type" value="Genomic_DNA"/>
</dbReference>
<dbReference type="InterPro" id="IPR029057">
    <property type="entry name" value="PRTase-like"/>
</dbReference>
<dbReference type="SUPFAM" id="SSF53474">
    <property type="entry name" value="alpha/beta-Hydrolases"/>
    <property type="match status" value="1"/>
</dbReference>
<dbReference type="CDD" id="cd06223">
    <property type="entry name" value="PRTases_typeI"/>
    <property type="match status" value="1"/>
</dbReference>
<sequence>MYEFRDRVDAGRRLGQRLAPLKGQDVVVLGLPRGGIPVAFEVAKVLDAPLDVIVVRKLGVPFQPELAMGAIGEGNARVLDPRIISATGVSDADVGAVERRERDLLESRVVRYRQGRPRRDLRGCAAIVVDDGCATGSTARVACRVARQLGAARVILAVPVAPAGLLPSLTEPDDVVCLVSAQDFQAVGCHYRDFSPTEDEEVVQLLDVAEQRLPSLRTAEHAGVDQEVEIPSGALRLRGTLHLPARCDGVVVFAHGSGSGRHSPRNRFVASVLQGAGLGTLLLDLLTPAEEVNRANVFDVVLLARRLTAATRWLGSNDATSTSRIGYFGASTGAGAALWAAAEPDARIAAIVSRGGRPDLAGPRLAVVRAPTLLIVGAADPEVLALNRQAMAMMQSPTRLEIIPRATHLFEEPGTLAQAGTLAANWFVHYLLPARIQESSPGHTAPSCRDAE</sequence>
<gene>
    <name evidence="4" type="ORF">ACFFPI_03155</name>
</gene>
<dbReference type="PANTHER" id="PTHR22946">
    <property type="entry name" value="DIENELACTONE HYDROLASE DOMAIN-CONTAINING PROTEIN-RELATED"/>
    <property type="match status" value="1"/>
</dbReference>